<evidence type="ECO:0000313" key="3">
    <source>
        <dbReference type="EMBL" id="AGC47037.1"/>
    </source>
</evidence>
<dbReference type="InterPro" id="IPR027417">
    <property type="entry name" value="P-loop_NTPase"/>
</dbReference>
<keyword evidence="4" id="KW-1185">Reference proteome</keyword>
<dbReference type="eggNOG" id="COG0553">
    <property type="taxonomic scope" value="Bacteria"/>
</dbReference>
<dbReference type="SUPFAM" id="SSF52540">
    <property type="entry name" value="P-loop containing nucleoside triphosphate hydrolases"/>
    <property type="match status" value="2"/>
</dbReference>
<dbReference type="OrthoDB" id="18878at2"/>
<evidence type="ECO:0000313" key="4">
    <source>
        <dbReference type="Proteomes" id="UP000011131"/>
    </source>
</evidence>
<proteinExistence type="predicted"/>
<dbReference type="SMART" id="SM00490">
    <property type="entry name" value="HELICc"/>
    <property type="match status" value="1"/>
</dbReference>
<dbReference type="Proteomes" id="UP000011131">
    <property type="component" value="Chromosome"/>
</dbReference>
<dbReference type="Gene3D" id="3.40.50.10810">
    <property type="entry name" value="Tandem AAA-ATPase domain"/>
    <property type="match status" value="2"/>
</dbReference>
<organism evidence="3 4">
    <name type="scientific">Myxococcus stipitatus (strain DSM 14675 / JCM 12634 / Mx s8)</name>
    <dbReference type="NCBI Taxonomy" id="1278073"/>
    <lineage>
        <taxon>Bacteria</taxon>
        <taxon>Pseudomonadati</taxon>
        <taxon>Myxococcota</taxon>
        <taxon>Myxococcia</taxon>
        <taxon>Myxococcales</taxon>
        <taxon>Cystobacterineae</taxon>
        <taxon>Myxococcaceae</taxon>
        <taxon>Myxococcus</taxon>
    </lineage>
</organism>
<dbReference type="EMBL" id="CP004025">
    <property type="protein sequence ID" value="AGC47037.1"/>
    <property type="molecule type" value="Genomic_DNA"/>
</dbReference>
<dbReference type="PATRIC" id="fig|1278073.3.peg.5842"/>
<name>L7UHK3_MYXSD</name>
<dbReference type="SMART" id="SM00487">
    <property type="entry name" value="DEXDc"/>
    <property type="match status" value="1"/>
</dbReference>
<dbReference type="Pfam" id="PF00271">
    <property type="entry name" value="Helicase_C"/>
    <property type="match status" value="1"/>
</dbReference>
<dbReference type="InterPro" id="IPR014001">
    <property type="entry name" value="Helicase_ATP-bd"/>
</dbReference>
<feature type="domain" description="Helicase C-terminal" evidence="2">
    <location>
        <begin position="802"/>
        <end position="960"/>
    </location>
</feature>
<evidence type="ECO:0000259" key="2">
    <source>
        <dbReference type="PROSITE" id="PS51194"/>
    </source>
</evidence>
<sequence length="1178" mass="132844">MIDLDTARALLDFGKRMGAGHRAEEQLRGAVAIHNILSKHRLAYLADEVGMGKTYVALGALALFRHFNPGFRVLVITPRENIQRKWQKELTNFAAHNVRFDDLRMRALDGRPARPLVDCGNLLELVHETSIDPNRDFFVRMSSFSLPVGKASEGWTALRDGLRRHLPWLRDEAFDLRNKEVFKRNFARALCCALPKFDLVIVDEAHNLKHGFNLSGSSRNQVLAEAFGRHAPEDAPDLRLFPGHGPRAERVLFLSATPLEETYRHVWNQLDLFGLAGGFRELRDDPVPEERKKEVAGQFLVRRVTSMRIAGREHTKNMYRREWRAGGVHQHDEPITVSDDRQRLLVALVQKKVSELLSGKQFNHSFQIGMLASFESFLETARLRRQDDEESTFDDSEQSDLALEREGIDVHDLNRLAKSYRLKFGREMPHPKMDAVVDSLASAWVTGKKALVFVRRVASVKELKRKLDERYDDWLIPHLRARLPEVLHAPFDEVVAQYRLEKGAAERSHHEGSSTPQDVVGTDVEVDDRGGTDTFFAWYFRGEGPKGVLSGANIQARFIKGSGAYSTFFADNTVMALLGAEPGQVLTTLASTCQLTREETTERLRQRAAKYLSRKAKVVTRASRMEAAQAAALELLQEGATGTLAVHARVIWDERFRTSMSREPATEAPQELASALERTTFFNELRRPERAELRARIWPRPTSRGDTVEDFRSEYREQVLRAELLAVAARLGHAFIDLYVAAMAGRTTLAIHRRGEQTAEHGDDADERELETGGGRLLREYLDLLESQLRATAPRPWGALDELADIAGNLELILDVNVPDARTTPLGESARYVASLLRQQQPTGGMAGQVNQTLVRQFRMPGYPFVLVTTDLLQEGEDLHTFCSSVHHYGISWTPSAMEQRVGRIDRVRSQSDRRLSALGGEPRGEDCLQVYLPHLQDTVEVLQVQRVLERMNTFLRLMHEGLTVSAPDQRRIDVGREMVAARKQVDRLSGPLKSAFPIPPWATQGEKTALAVEGTFGARVRERFERLPRLSMEGTHIDWAPHPPKGSLLGTTTLSTGRVQPFTLTLKSEQGHPVVRCISPIGRTEPDEDPEPIAARGARISSRLGAILTQEARLYDLTVEDDVVLGAPEHDAARVRLLVRRVTEQADRMEQEHFDDGRDARLDAFEAELREEGNREL</sequence>
<dbReference type="AlphaFoldDB" id="L7UHK3"/>
<dbReference type="STRING" id="1278073.MYSTI_05761"/>
<reference evidence="3 4" key="1">
    <citation type="journal article" date="2013" name="Genome Announc.">
        <title>Complete genome sequence of Myxococcus stipitatus strain DSM 14675, a fruiting myxobacterium.</title>
        <authorList>
            <person name="Huntley S."/>
            <person name="Kneip S."/>
            <person name="Treuner-Lange A."/>
            <person name="Sogaard-Andersen L."/>
        </authorList>
    </citation>
    <scope>NUCLEOTIDE SEQUENCE [LARGE SCALE GENOMIC DNA]</scope>
    <source>
        <strain evidence="4">DSM 14675 / JCM 12634 / Mx s8</strain>
    </source>
</reference>
<dbReference type="Pfam" id="PF04851">
    <property type="entry name" value="ResIII"/>
    <property type="match status" value="1"/>
</dbReference>
<evidence type="ECO:0008006" key="5">
    <source>
        <dbReference type="Google" id="ProtNLM"/>
    </source>
</evidence>
<dbReference type="InterPro" id="IPR001650">
    <property type="entry name" value="Helicase_C-like"/>
</dbReference>
<dbReference type="GO" id="GO:0005524">
    <property type="term" value="F:ATP binding"/>
    <property type="evidence" value="ECO:0007669"/>
    <property type="project" value="InterPro"/>
</dbReference>
<dbReference type="PROSITE" id="PS51194">
    <property type="entry name" value="HELICASE_CTER"/>
    <property type="match status" value="1"/>
</dbReference>
<accession>L7UHK3</accession>
<evidence type="ECO:0000259" key="1">
    <source>
        <dbReference type="PROSITE" id="PS51192"/>
    </source>
</evidence>
<dbReference type="HOGENOM" id="CLU_273298_0_0_7"/>
<gene>
    <name evidence="3" type="ordered locus">MYSTI_05761</name>
</gene>
<dbReference type="PROSITE" id="PS51192">
    <property type="entry name" value="HELICASE_ATP_BIND_1"/>
    <property type="match status" value="1"/>
</dbReference>
<feature type="domain" description="Helicase ATP-binding" evidence="1">
    <location>
        <begin position="34"/>
        <end position="276"/>
    </location>
</feature>
<dbReference type="InterPro" id="IPR006935">
    <property type="entry name" value="Helicase/UvrB_N"/>
</dbReference>
<dbReference type="Gene3D" id="3.40.50.300">
    <property type="entry name" value="P-loop containing nucleotide triphosphate hydrolases"/>
    <property type="match status" value="1"/>
</dbReference>
<dbReference type="GO" id="GO:0016787">
    <property type="term" value="F:hydrolase activity"/>
    <property type="evidence" value="ECO:0007669"/>
    <property type="project" value="InterPro"/>
</dbReference>
<dbReference type="InterPro" id="IPR038718">
    <property type="entry name" value="SNF2-like_sf"/>
</dbReference>
<dbReference type="RefSeq" id="WP_015351292.1">
    <property type="nucleotide sequence ID" value="NC_020126.1"/>
</dbReference>
<dbReference type="GO" id="GO:0003677">
    <property type="term" value="F:DNA binding"/>
    <property type="evidence" value="ECO:0007669"/>
    <property type="project" value="InterPro"/>
</dbReference>
<dbReference type="KEGG" id="msd:MYSTI_05761"/>
<protein>
    <recommendedName>
        <fullName evidence="5">Helicase domain-containing protein</fullName>
    </recommendedName>
</protein>